<dbReference type="RefSeq" id="WP_316266742.1">
    <property type="nucleotide sequence ID" value="NZ_AP027742.1"/>
</dbReference>
<evidence type="ECO:0000313" key="3">
    <source>
        <dbReference type="EMBL" id="BDZ77093.1"/>
    </source>
</evidence>
<keyword evidence="2" id="KW-0812">Transmembrane</keyword>
<sequence>MERKRKSGHKKSHKIYAFVVILLGLAIIALAVLLLFYVQRIEVTGNEYTSSEEIVNVVEEDQGSFNSIYLLWKYHFTDYKKPDSIQDMQVSLKAPWIVQVKVKEKPILGYAVAEKSYLYFDGSGEVVLESSTLLEGVPAVEGLEVGDASVGDSLSKGKERLFKELTELKEDMEKFELSSDRIVCDGKQIYTYFGDVCVALGSSITTEKVSQISPILEKLGGQKGTLHLEYFADENDVITFDKDELPEAAQESTDGQTGETAEENQ</sequence>
<dbReference type="Proteomes" id="UP001305815">
    <property type="component" value="Chromosome"/>
</dbReference>
<evidence type="ECO:0008006" key="5">
    <source>
        <dbReference type="Google" id="ProtNLM"/>
    </source>
</evidence>
<accession>A0ABN6YV27</accession>
<dbReference type="EMBL" id="AP027742">
    <property type="protein sequence ID" value="BDZ77093.1"/>
    <property type="molecule type" value="Genomic_DNA"/>
</dbReference>
<evidence type="ECO:0000256" key="2">
    <source>
        <dbReference type="SAM" id="Phobius"/>
    </source>
</evidence>
<evidence type="ECO:0000256" key="1">
    <source>
        <dbReference type="SAM" id="MobiDB-lite"/>
    </source>
</evidence>
<reference evidence="4" key="1">
    <citation type="journal article" date="2023" name="Int. J. Syst. Evol. Microbiol.">
        <title>Claveliimonas bilis gen. nov., sp. nov., deoxycholic acid-producing bacteria isolated from human faeces, and reclassification of Sellimonas monacensis Zenner et al. 2021 as Claveliimonas monacensis comb. nov.</title>
        <authorList>
            <person name="Hisatomi A."/>
            <person name="Kastawa N.W.E.P.G."/>
            <person name="Song I."/>
            <person name="Ohkuma M."/>
            <person name="Fukiya S."/>
            <person name="Sakamoto M."/>
        </authorList>
    </citation>
    <scope>NUCLEOTIDE SEQUENCE [LARGE SCALE GENOMIC DNA]</scope>
    <source>
        <strain evidence="4">12BBH14</strain>
    </source>
</reference>
<name>A0ABN6YV27_9FIRM</name>
<keyword evidence="2" id="KW-1133">Transmembrane helix</keyword>
<proteinExistence type="predicted"/>
<feature type="region of interest" description="Disordered" evidence="1">
    <location>
        <begin position="242"/>
        <end position="265"/>
    </location>
</feature>
<evidence type="ECO:0000313" key="4">
    <source>
        <dbReference type="Proteomes" id="UP001305815"/>
    </source>
</evidence>
<feature type="transmembrane region" description="Helical" evidence="2">
    <location>
        <begin position="15"/>
        <end position="38"/>
    </location>
</feature>
<keyword evidence="4" id="KW-1185">Reference proteome</keyword>
<organism evidence="3 4">
    <name type="scientific">Claveliimonas bilis</name>
    <dbReference type="NCBI Taxonomy" id="3028070"/>
    <lineage>
        <taxon>Bacteria</taxon>
        <taxon>Bacillati</taxon>
        <taxon>Bacillota</taxon>
        <taxon>Clostridia</taxon>
        <taxon>Lachnospirales</taxon>
        <taxon>Lachnospiraceae</taxon>
        <taxon>Claveliimonas</taxon>
    </lineage>
</organism>
<feature type="compositionally biased region" description="Polar residues" evidence="1">
    <location>
        <begin position="250"/>
        <end position="259"/>
    </location>
</feature>
<protein>
    <recommendedName>
        <fullName evidence="5">Cell division protein FtsQ</fullName>
    </recommendedName>
</protein>
<gene>
    <name evidence="3" type="ORF">Lac1_12760</name>
</gene>
<keyword evidence="2" id="KW-0472">Membrane</keyword>